<dbReference type="GO" id="GO:0005737">
    <property type="term" value="C:cytoplasm"/>
    <property type="evidence" value="ECO:0007669"/>
    <property type="project" value="UniProtKB-SubCell"/>
</dbReference>
<dbReference type="Proteomes" id="UP001241537">
    <property type="component" value="Unassembled WGS sequence"/>
</dbReference>
<comment type="subcellular location">
    <subcellularLocation>
        <location evidence="6">Cytoplasm</location>
    </subcellularLocation>
</comment>
<proteinExistence type="inferred from homology"/>
<dbReference type="PANTHER" id="PTHR34276:SF1">
    <property type="entry name" value="MINI-RIBONUCLEASE 3"/>
    <property type="match status" value="1"/>
</dbReference>
<comment type="subunit">
    <text evidence="6">Homodimer.</text>
</comment>
<keyword evidence="4 6" id="KW-0255">Endonuclease</keyword>
<keyword evidence="6" id="KW-0699">rRNA-binding</keyword>
<reference evidence="8" key="1">
    <citation type="submission" date="2023-07" db="EMBL/GenBank/DDBJ databases">
        <title>Genomic Encyclopedia of Type Strains, Phase IV (KMG-IV): sequencing the most valuable type-strain genomes for metagenomic binning, comparative biology and taxonomic classification.</title>
        <authorList>
            <person name="Goeker M."/>
        </authorList>
    </citation>
    <scope>NUCLEOTIDE SEQUENCE</scope>
    <source>
        <strain evidence="8">DSM 19659</strain>
    </source>
</reference>
<evidence type="ECO:0000259" key="7">
    <source>
        <dbReference type="SMART" id="SM00535"/>
    </source>
</evidence>
<gene>
    <name evidence="6" type="primary">mrnC</name>
    <name evidence="8" type="ORF">J2S20_000665</name>
</gene>
<dbReference type="GO" id="GO:0006364">
    <property type="term" value="P:rRNA processing"/>
    <property type="evidence" value="ECO:0007669"/>
    <property type="project" value="UniProtKB-UniRule"/>
</dbReference>
<comment type="function">
    <text evidence="6">Involved in correct processing of both the 5' and 3' ends of 23S rRNA precursor. Processes 30S rRNA precursor transcript even in absence of ribonuclease 3 (Rnc); Rnc processes 30S rRNA into smaller rRNA precursors.</text>
</comment>
<evidence type="ECO:0000256" key="3">
    <source>
        <dbReference type="ARBA" id="ARBA00022722"/>
    </source>
</evidence>
<comment type="cofactor">
    <cofactor evidence="6">
        <name>Mg(2+)</name>
        <dbReference type="ChEBI" id="CHEBI:18420"/>
    </cofactor>
</comment>
<dbReference type="HAMAP" id="MF_01468">
    <property type="entry name" value="RNase_Mini_III"/>
    <property type="match status" value="1"/>
</dbReference>
<keyword evidence="1 6" id="KW-0690">Ribosome biogenesis</keyword>
<dbReference type="Pfam" id="PF00636">
    <property type="entry name" value="Ribonuclease_3"/>
    <property type="match status" value="1"/>
</dbReference>
<keyword evidence="6" id="KW-0460">Magnesium</keyword>
<evidence type="ECO:0000256" key="2">
    <source>
        <dbReference type="ARBA" id="ARBA00022552"/>
    </source>
</evidence>
<comment type="caution">
    <text evidence="8">The sequence shown here is derived from an EMBL/GenBank/DDBJ whole genome shotgun (WGS) entry which is preliminary data.</text>
</comment>
<dbReference type="SMART" id="SM00535">
    <property type="entry name" value="RIBOc"/>
    <property type="match status" value="1"/>
</dbReference>
<sequence>MEEGIRSAATGLRLSEFGCTAQSEEDTAAMYSPLVLAYLGDAVYELLIRTRLVRAGNRQVNKLHHEAVHYVKAAAQAKLSQLLLNELTEQERAVLKRGRNAHSNTMAKHASMIDYRMATAFEALLGYLWLAGQEERVLELVQLGLARLSEEERKQKQL</sequence>
<dbReference type="EMBL" id="JAUSTO010000003">
    <property type="protein sequence ID" value="MDQ0151983.1"/>
    <property type="molecule type" value="Genomic_DNA"/>
</dbReference>
<evidence type="ECO:0000256" key="1">
    <source>
        <dbReference type="ARBA" id="ARBA00022517"/>
    </source>
</evidence>
<dbReference type="Gene3D" id="1.10.1520.10">
    <property type="entry name" value="Ribonuclease III domain"/>
    <property type="match status" value="1"/>
</dbReference>
<evidence type="ECO:0000313" key="8">
    <source>
        <dbReference type="EMBL" id="MDQ0151983.1"/>
    </source>
</evidence>
<dbReference type="GO" id="GO:0019843">
    <property type="term" value="F:rRNA binding"/>
    <property type="evidence" value="ECO:0007669"/>
    <property type="project" value="UniProtKB-UniRule"/>
</dbReference>
<dbReference type="InterPro" id="IPR008226">
    <property type="entry name" value="Mini3_fam"/>
</dbReference>
<dbReference type="GO" id="GO:0004525">
    <property type="term" value="F:ribonuclease III activity"/>
    <property type="evidence" value="ECO:0007669"/>
    <property type="project" value="InterPro"/>
</dbReference>
<dbReference type="AlphaFoldDB" id="A0AAE3V9I4"/>
<dbReference type="RefSeq" id="WP_211292150.1">
    <property type="nucleotide sequence ID" value="NZ_JAUSTO010000003.1"/>
</dbReference>
<feature type="active site" evidence="6">
    <location>
        <position position="41"/>
    </location>
</feature>
<dbReference type="PANTHER" id="PTHR34276">
    <property type="entry name" value="MINI-RIBONUCLEASE 3"/>
    <property type="match status" value="1"/>
</dbReference>
<comment type="similarity">
    <text evidence="6">Belongs to the MrnC RNase family.</text>
</comment>
<feature type="domain" description="RNase III" evidence="7">
    <location>
        <begin position="14"/>
        <end position="154"/>
    </location>
</feature>
<evidence type="ECO:0000256" key="6">
    <source>
        <dbReference type="HAMAP-Rule" id="MF_01468"/>
    </source>
</evidence>
<keyword evidence="5 6" id="KW-0378">Hydrolase</keyword>
<evidence type="ECO:0000256" key="5">
    <source>
        <dbReference type="ARBA" id="ARBA00022801"/>
    </source>
</evidence>
<dbReference type="SUPFAM" id="SSF69065">
    <property type="entry name" value="RNase III domain-like"/>
    <property type="match status" value="1"/>
</dbReference>
<protein>
    <recommendedName>
        <fullName evidence="6">Mini-ribonuclease 3</fullName>
        <shortName evidence="6">Mini-3</shortName>
        <shortName evidence="6">Mini-RNase 3</shortName>
        <ecNumber evidence="6">3.1.26.-</ecNumber>
    </recommendedName>
    <alternativeName>
        <fullName evidence="6">Mini-RNase III</fullName>
        <shortName evidence="6">Mini-III</shortName>
    </alternativeName>
</protein>
<dbReference type="PIRSF" id="PIRSF005520">
    <property type="entry name" value="UCP005520"/>
    <property type="match status" value="1"/>
</dbReference>
<dbReference type="InterPro" id="IPR000999">
    <property type="entry name" value="RNase_III_dom"/>
</dbReference>
<keyword evidence="6" id="KW-0694">RNA-binding</keyword>
<keyword evidence="9" id="KW-1185">Reference proteome</keyword>
<organism evidence="8 9">
    <name type="scientific">Moryella indoligenes</name>
    <dbReference type="NCBI Taxonomy" id="371674"/>
    <lineage>
        <taxon>Bacteria</taxon>
        <taxon>Bacillati</taxon>
        <taxon>Bacillota</taxon>
        <taxon>Clostridia</taxon>
        <taxon>Lachnospirales</taxon>
        <taxon>Lachnospiraceae</taxon>
        <taxon>Moryella</taxon>
    </lineage>
</organism>
<evidence type="ECO:0000313" key="9">
    <source>
        <dbReference type="Proteomes" id="UP001241537"/>
    </source>
</evidence>
<dbReference type="InterPro" id="IPR036389">
    <property type="entry name" value="RNase_III_sf"/>
</dbReference>
<keyword evidence="2 6" id="KW-0698">rRNA processing</keyword>
<keyword evidence="6" id="KW-0963">Cytoplasm</keyword>
<evidence type="ECO:0000256" key="4">
    <source>
        <dbReference type="ARBA" id="ARBA00022759"/>
    </source>
</evidence>
<name>A0AAE3V9I4_9FIRM</name>
<keyword evidence="3 6" id="KW-0540">Nuclease</keyword>
<accession>A0AAE3V9I4</accession>
<dbReference type="EC" id="3.1.26.-" evidence="6"/>